<dbReference type="Proteomes" id="UP000518752">
    <property type="component" value="Unassembled WGS sequence"/>
</dbReference>
<organism evidence="1 2">
    <name type="scientific">Collybiopsis confluens</name>
    <dbReference type="NCBI Taxonomy" id="2823264"/>
    <lineage>
        <taxon>Eukaryota</taxon>
        <taxon>Fungi</taxon>
        <taxon>Dikarya</taxon>
        <taxon>Basidiomycota</taxon>
        <taxon>Agaricomycotina</taxon>
        <taxon>Agaricomycetes</taxon>
        <taxon>Agaricomycetidae</taxon>
        <taxon>Agaricales</taxon>
        <taxon>Marasmiineae</taxon>
        <taxon>Omphalotaceae</taxon>
        <taxon>Collybiopsis</taxon>
    </lineage>
</organism>
<accession>A0A8H5LXQ3</accession>
<comment type="caution">
    <text evidence="1">The sequence shown here is derived from an EMBL/GenBank/DDBJ whole genome shotgun (WGS) entry which is preliminary data.</text>
</comment>
<gene>
    <name evidence="1" type="ORF">D9757_010541</name>
</gene>
<proteinExistence type="predicted"/>
<protein>
    <submittedName>
        <fullName evidence="1">Uncharacterized protein</fullName>
    </submittedName>
</protein>
<name>A0A8H5LXQ3_9AGAR</name>
<sequence>MEDEHEDDNDEVDDFRSVFSEHSTPQSQDGLTFVKAKRWLASWLVPAGLYCCHATLAPFSARVNEFAHILVPQRAFGDTQTLEEIENGLGMKRGSLCIHSRLFLMPVILVSTAALDWHQILFIPTAQTLRLVRQYLGDFMVELTKNGEYRPMEQASRRPF</sequence>
<keyword evidence="2" id="KW-1185">Reference proteome</keyword>
<dbReference type="OrthoDB" id="3070251at2759"/>
<dbReference type="EMBL" id="JAACJN010000107">
    <property type="protein sequence ID" value="KAF5373209.1"/>
    <property type="molecule type" value="Genomic_DNA"/>
</dbReference>
<dbReference type="AlphaFoldDB" id="A0A8H5LXQ3"/>
<evidence type="ECO:0000313" key="2">
    <source>
        <dbReference type="Proteomes" id="UP000518752"/>
    </source>
</evidence>
<evidence type="ECO:0000313" key="1">
    <source>
        <dbReference type="EMBL" id="KAF5373209.1"/>
    </source>
</evidence>
<reference evidence="1 2" key="1">
    <citation type="journal article" date="2020" name="ISME J.">
        <title>Uncovering the hidden diversity of litter-decomposition mechanisms in mushroom-forming fungi.</title>
        <authorList>
            <person name="Floudas D."/>
            <person name="Bentzer J."/>
            <person name="Ahren D."/>
            <person name="Johansson T."/>
            <person name="Persson P."/>
            <person name="Tunlid A."/>
        </authorList>
    </citation>
    <scope>NUCLEOTIDE SEQUENCE [LARGE SCALE GENOMIC DNA]</scope>
    <source>
        <strain evidence="1 2">CBS 406.79</strain>
    </source>
</reference>